<dbReference type="AlphaFoldDB" id="A0A0D8BCD6"/>
<proteinExistence type="predicted"/>
<evidence type="ECO:0000313" key="2">
    <source>
        <dbReference type="EMBL" id="KJE21629.1"/>
    </source>
</evidence>
<sequence length="80" mass="8693">MTDIVTMVASISEFPTVEETDAILNELRRLSRDAATTKLIDDLLELRSLLGESSRGHAPSSESTRVPQPYPTVPDGPPAE</sequence>
<accession>A0A0D8BCD6</accession>
<protein>
    <submittedName>
        <fullName evidence="2">Uncharacterized protein</fullName>
    </submittedName>
</protein>
<keyword evidence="3" id="KW-1185">Reference proteome</keyword>
<organism evidence="2 3">
    <name type="scientific">Frankia torreyi</name>
    <dbReference type="NCBI Taxonomy" id="1856"/>
    <lineage>
        <taxon>Bacteria</taxon>
        <taxon>Bacillati</taxon>
        <taxon>Actinomycetota</taxon>
        <taxon>Actinomycetes</taxon>
        <taxon>Frankiales</taxon>
        <taxon>Frankiaceae</taxon>
        <taxon>Frankia</taxon>
    </lineage>
</organism>
<reference evidence="3" key="1">
    <citation type="submission" date="2015-02" db="EMBL/GenBank/DDBJ databases">
        <title>Draft Genome of Frankia sp. CpI1-S.</title>
        <authorList>
            <person name="Oshone R.T."/>
            <person name="Ngom M."/>
            <person name="Ghodhbane-Gtari F."/>
            <person name="Gtari M."/>
            <person name="Morris K."/>
            <person name="Thomas K."/>
            <person name="Sen A."/>
            <person name="Tisa L.S."/>
        </authorList>
    </citation>
    <scope>NUCLEOTIDE SEQUENCE [LARGE SCALE GENOMIC DNA]</scope>
    <source>
        <strain evidence="3">CpI1-S</strain>
    </source>
</reference>
<feature type="compositionally biased region" description="Pro residues" evidence="1">
    <location>
        <begin position="68"/>
        <end position="80"/>
    </location>
</feature>
<evidence type="ECO:0000313" key="3">
    <source>
        <dbReference type="Proteomes" id="UP000032545"/>
    </source>
</evidence>
<dbReference type="OrthoDB" id="3215168at2"/>
<reference evidence="2 3" key="2">
    <citation type="journal article" date="2016" name="Genome Announc.">
        <title>Permanent Draft Genome Sequences for Two Variants of Frankia sp. Strain CpI1, the First Frankia Strain Isolated from Root Nodules of Comptonia peregrina.</title>
        <authorList>
            <person name="Oshone R."/>
            <person name="Hurst S.G.IV."/>
            <person name="Abebe-Akele F."/>
            <person name="Simpson S."/>
            <person name="Morris K."/>
            <person name="Thomas W.K."/>
            <person name="Tisa L.S."/>
        </authorList>
    </citation>
    <scope>NUCLEOTIDE SEQUENCE [LARGE SCALE GENOMIC DNA]</scope>
    <source>
        <strain evidence="3">CpI1-S</strain>
    </source>
</reference>
<dbReference type="PATRIC" id="fig|1502723.3.peg.3792"/>
<gene>
    <name evidence="2" type="ORF">FF36_04086</name>
</gene>
<dbReference type="EMBL" id="JYFN01000034">
    <property type="protein sequence ID" value="KJE21629.1"/>
    <property type="molecule type" value="Genomic_DNA"/>
</dbReference>
<name>A0A0D8BCD6_9ACTN</name>
<dbReference type="Proteomes" id="UP000032545">
    <property type="component" value="Unassembled WGS sequence"/>
</dbReference>
<dbReference type="RefSeq" id="WP_083507262.1">
    <property type="nucleotide sequence ID" value="NZ_JYFN01000034.1"/>
</dbReference>
<feature type="region of interest" description="Disordered" evidence="1">
    <location>
        <begin position="52"/>
        <end position="80"/>
    </location>
</feature>
<evidence type="ECO:0000256" key="1">
    <source>
        <dbReference type="SAM" id="MobiDB-lite"/>
    </source>
</evidence>
<comment type="caution">
    <text evidence="2">The sequence shown here is derived from an EMBL/GenBank/DDBJ whole genome shotgun (WGS) entry which is preliminary data.</text>
</comment>